<dbReference type="Proteomes" id="UP001164539">
    <property type="component" value="Chromosome 2"/>
</dbReference>
<name>A0ACC1YSV2_MELAZ</name>
<gene>
    <name evidence="1" type="ORF">OWV82_005038</name>
</gene>
<dbReference type="EMBL" id="CM051395">
    <property type="protein sequence ID" value="KAJ4726302.1"/>
    <property type="molecule type" value="Genomic_DNA"/>
</dbReference>
<evidence type="ECO:0000313" key="2">
    <source>
        <dbReference type="Proteomes" id="UP001164539"/>
    </source>
</evidence>
<accession>A0ACC1YSV2</accession>
<protein>
    <submittedName>
        <fullName evidence="1">Uncharacterized protein</fullName>
    </submittedName>
</protein>
<reference evidence="1 2" key="1">
    <citation type="journal article" date="2023" name="Science">
        <title>Complex scaffold remodeling in plant triterpene biosynthesis.</title>
        <authorList>
            <person name="De La Pena R."/>
            <person name="Hodgson H."/>
            <person name="Liu J.C."/>
            <person name="Stephenson M.J."/>
            <person name="Martin A.C."/>
            <person name="Owen C."/>
            <person name="Harkess A."/>
            <person name="Leebens-Mack J."/>
            <person name="Jimenez L.E."/>
            <person name="Osbourn A."/>
            <person name="Sattely E.S."/>
        </authorList>
    </citation>
    <scope>NUCLEOTIDE SEQUENCE [LARGE SCALE GENOMIC DNA]</scope>
    <source>
        <strain evidence="2">cv. JPN11</strain>
        <tissue evidence="1">Leaf</tissue>
    </source>
</reference>
<proteinExistence type="predicted"/>
<keyword evidence="2" id="KW-1185">Reference proteome</keyword>
<sequence>MANSAARMLLRNGKSFPQLLRSRPAGRTSNINVCNKDRLLSQSLINPPTQQQQLLYLQRPVLGDGFNFVDFVLGKDRDLHWKSSVAVEARGERRQRSDSDEDDDDNEEYESDEVVDFDDDSDWDDQYDGDTNDNDDYDR</sequence>
<organism evidence="1 2">
    <name type="scientific">Melia azedarach</name>
    <name type="common">Chinaberry tree</name>
    <dbReference type="NCBI Taxonomy" id="155640"/>
    <lineage>
        <taxon>Eukaryota</taxon>
        <taxon>Viridiplantae</taxon>
        <taxon>Streptophyta</taxon>
        <taxon>Embryophyta</taxon>
        <taxon>Tracheophyta</taxon>
        <taxon>Spermatophyta</taxon>
        <taxon>Magnoliopsida</taxon>
        <taxon>eudicotyledons</taxon>
        <taxon>Gunneridae</taxon>
        <taxon>Pentapetalae</taxon>
        <taxon>rosids</taxon>
        <taxon>malvids</taxon>
        <taxon>Sapindales</taxon>
        <taxon>Meliaceae</taxon>
        <taxon>Melia</taxon>
    </lineage>
</organism>
<evidence type="ECO:0000313" key="1">
    <source>
        <dbReference type="EMBL" id="KAJ4726302.1"/>
    </source>
</evidence>
<comment type="caution">
    <text evidence="1">The sequence shown here is derived from an EMBL/GenBank/DDBJ whole genome shotgun (WGS) entry which is preliminary data.</text>
</comment>